<gene>
    <name evidence="9" type="ORF">CP965_11310</name>
</gene>
<dbReference type="Gene3D" id="3.40.50.300">
    <property type="entry name" value="P-loop containing nucleotide triphosphate hydrolases"/>
    <property type="match status" value="1"/>
</dbReference>
<evidence type="ECO:0000259" key="8">
    <source>
        <dbReference type="PROSITE" id="PS50893"/>
    </source>
</evidence>
<dbReference type="AlphaFoldDB" id="A0A4Q1AWB4"/>
<dbReference type="GO" id="GO:0005886">
    <property type="term" value="C:plasma membrane"/>
    <property type="evidence" value="ECO:0007669"/>
    <property type="project" value="UniProtKB-SubCell"/>
</dbReference>
<evidence type="ECO:0000256" key="5">
    <source>
        <dbReference type="ARBA" id="ARBA00022741"/>
    </source>
</evidence>
<organism evidence="9 10">
    <name type="scientific">Halarcobacter mediterraneus</name>
    <dbReference type="NCBI Taxonomy" id="2023153"/>
    <lineage>
        <taxon>Bacteria</taxon>
        <taxon>Pseudomonadati</taxon>
        <taxon>Campylobacterota</taxon>
        <taxon>Epsilonproteobacteria</taxon>
        <taxon>Campylobacterales</taxon>
        <taxon>Arcobacteraceae</taxon>
        <taxon>Halarcobacter</taxon>
    </lineage>
</organism>
<dbReference type="InterPro" id="IPR003439">
    <property type="entry name" value="ABC_transporter-like_ATP-bd"/>
</dbReference>
<dbReference type="SMART" id="SM00382">
    <property type="entry name" value="AAA"/>
    <property type="match status" value="1"/>
</dbReference>
<dbReference type="OrthoDB" id="9809450at2"/>
<reference evidence="9 10" key="1">
    <citation type="submission" date="2017-09" db="EMBL/GenBank/DDBJ databases">
        <title>Genomics of the genus Arcobacter.</title>
        <authorList>
            <person name="Perez-Cataluna A."/>
            <person name="Figueras M.J."/>
            <person name="Salas-Masso N."/>
        </authorList>
    </citation>
    <scope>NUCLEOTIDE SEQUENCE [LARGE SCALE GENOMIC DNA]</scope>
    <source>
        <strain evidence="9 10">F156-34</strain>
    </source>
</reference>
<keyword evidence="6 9" id="KW-0067">ATP-binding</keyword>
<keyword evidence="5" id="KW-0547">Nucleotide-binding</keyword>
<comment type="caution">
    <text evidence="9">The sequence shown here is derived from an EMBL/GenBank/DDBJ whole genome shotgun (WGS) entry which is preliminary data.</text>
</comment>
<dbReference type="Pfam" id="PF00005">
    <property type="entry name" value="ABC_tran"/>
    <property type="match status" value="1"/>
</dbReference>
<accession>A0A4Q1AWB4</accession>
<evidence type="ECO:0000256" key="4">
    <source>
        <dbReference type="ARBA" id="ARBA00022475"/>
    </source>
</evidence>
<keyword evidence="7" id="KW-0472">Membrane</keyword>
<proteinExistence type="inferred from homology"/>
<dbReference type="PROSITE" id="PS00211">
    <property type="entry name" value="ABC_TRANSPORTER_1"/>
    <property type="match status" value="1"/>
</dbReference>
<dbReference type="InterPro" id="IPR050388">
    <property type="entry name" value="ABC_Ni/Peptide_Import"/>
</dbReference>
<dbReference type="InterPro" id="IPR027417">
    <property type="entry name" value="P-loop_NTPase"/>
</dbReference>
<dbReference type="Proteomes" id="UP000289718">
    <property type="component" value="Unassembled WGS sequence"/>
</dbReference>
<evidence type="ECO:0000256" key="1">
    <source>
        <dbReference type="ARBA" id="ARBA00004417"/>
    </source>
</evidence>
<evidence type="ECO:0000256" key="3">
    <source>
        <dbReference type="ARBA" id="ARBA00022448"/>
    </source>
</evidence>
<dbReference type="InterPro" id="IPR017871">
    <property type="entry name" value="ABC_transporter-like_CS"/>
</dbReference>
<dbReference type="PANTHER" id="PTHR43297:SF2">
    <property type="entry name" value="DIPEPTIDE TRANSPORT ATP-BINDING PROTEIN DPPD"/>
    <property type="match status" value="1"/>
</dbReference>
<sequence length="232" mass="26035">MSKAVDIKKLLIKSDDTKLVDISFSIKDSTALIGQSGSGKSLTLKAILNLLPSSLSCEKKISSNFDLNSKTIGFIPQNPFTSLSPMTKIKDQFFCKDKRKEELLKLVGLETSLLNRFPKELSGGQLQRVVIAIALSNDTKLLLLDEPTTALDETSKETILNLIEDISKKLNLLILFVTHDIESIRNLCKELIIIKDGHILEQGLTKEILTKPKEEYTKKLINSTFKNKEFRK</sequence>
<dbReference type="RefSeq" id="WP_129062222.1">
    <property type="nucleotide sequence ID" value="NZ_NXIE01000005.1"/>
</dbReference>
<evidence type="ECO:0000256" key="6">
    <source>
        <dbReference type="ARBA" id="ARBA00022840"/>
    </source>
</evidence>
<evidence type="ECO:0000313" key="10">
    <source>
        <dbReference type="Proteomes" id="UP000289718"/>
    </source>
</evidence>
<keyword evidence="4" id="KW-1003">Cell membrane</keyword>
<comment type="subcellular location">
    <subcellularLocation>
        <location evidence="1">Cell inner membrane</location>
        <topology evidence="1">Peripheral membrane protein</topology>
    </subcellularLocation>
</comment>
<dbReference type="GO" id="GO:0005524">
    <property type="term" value="F:ATP binding"/>
    <property type="evidence" value="ECO:0007669"/>
    <property type="project" value="UniProtKB-KW"/>
</dbReference>
<dbReference type="GO" id="GO:0016887">
    <property type="term" value="F:ATP hydrolysis activity"/>
    <property type="evidence" value="ECO:0007669"/>
    <property type="project" value="InterPro"/>
</dbReference>
<evidence type="ECO:0000313" key="9">
    <source>
        <dbReference type="EMBL" id="RXK11768.1"/>
    </source>
</evidence>
<keyword evidence="3" id="KW-0813">Transport</keyword>
<dbReference type="SUPFAM" id="SSF52540">
    <property type="entry name" value="P-loop containing nucleoside triphosphate hydrolases"/>
    <property type="match status" value="1"/>
</dbReference>
<keyword evidence="10" id="KW-1185">Reference proteome</keyword>
<evidence type="ECO:0000256" key="7">
    <source>
        <dbReference type="ARBA" id="ARBA00023136"/>
    </source>
</evidence>
<comment type="similarity">
    <text evidence="2">Belongs to the ABC transporter superfamily.</text>
</comment>
<feature type="domain" description="ABC transporter" evidence="8">
    <location>
        <begin position="2"/>
        <end position="221"/>
    </location>
</feature>
<dbReference type="PANTHER" id="PTHR43297">
    <property type="entry name" value="OLIGOPEPTIDE TRANSPORT ATP-BINDING PROTEIN APPD"/>
    <property type="match status" value="1"/>
</dbReference>
<evidence type="ECO:0000256" key="2">
    <source>
        <dbReference type="ARBA" id="ARBA00005417"/>
    </source>
</evidence>
<dbReference type="PROSITE" id="PS50893">
    <property type="entry name" value="ABC_TRANSPORTER_2"/>
    <property type="match status" value="1"/>
</dbReference>
<name>A0A4Q1AWB4_9BACT</name>
<protein>
    <submittedName>
        <fullName evidence="9">ABC transporter ATP-binding protein</fullName>
    </submittedName>
</protein>
<dbReference type="InterPro" id="IPR003593">
    <property type="entry name" value="AAA+_ATPase"/>
</dbReference>
<dbReference type="EMBL" id="NXIE01000005">
    <property type="protein sequence ID" value="RXK11768.1"/>
    <property type="molecule type" value="Genomic_DNA"/>
</dbReference>